<dbReference type="GO" id="GO:0009306">
    <property type="term" value="P:protein secretion"/>
    <property type="evidence" value="ECO:0007669"/>
    <property type="project" value="InterPro"/>
</dbReference>
<gene>
    <name evidence="13" type="ORF">THAOC_24370</name>
</gene>
<dbReference type="NCBIfam" id="TIGR00810">
    <property type="entry name" value="secG"/>
    <property type="match status" value="1"/>
</dbReference>
<keyword evidence="8 12" id="KW-1133">Transmembrane helix</keyword>
<keyword evidence="6 12" id="KW-0812">Transmembrane</keyword>
<dbReference type="OMA" id="MFGYFSF"/>
<dbReference type="GO" id="GO:0016020">
    <property type="term" value="C:membrane"/>
    <property type="evidence" value="ECO:0007669"/>
    <property type="project" value="UniProtKB-SubCell"/>
</dbReference>
<evidence type="ECO:0000256" key="9">
    <source>
        <dbReference type="ARBA" id="ARBA00023010"/>
    </source>
</evidence>
<protein>
    <recommendedName>
        <fullName evidence="4">Probable protein-export membrane protein SecG</fullName>
    </recommendedName>
    <alternativeName>
        <fullName evidence="3">Probable protein-export membrane protein secG</fullName>
    </alternativeName>
</protein>
<evidence type="ECO:0000256" key="4">
    <source>
        <dbReference type="ARBA" id="ARBA00015435"/>
    </source>
</evidence>
<keyword evidence="5" id="KW-0813">Transport</keyword>
<comment type="function">
    <text evidence="11">Involved in protein export. Participates in an early event of protein translocation across the chloroplast thylakoid membrane.</text>
</comment>
<keyword evidence="7" id="KW-0653">Protein transport</keyword>
<evidence type="ECO:0000256" key="2">
    <source>
        <dbReference type="ARBA" id="ARBA00008445"/>
    </source>
</evidence>
<dbReference type="AlphaFoldDB" id="K0S4I7"/>
<dbReference type="Pfam" id="PF03840">
    <property type="entry name" value="SecG"/>
    <property type="match status" value="1"/>
</dbReference>
<keyword evidence="9" id="KW-0811">Translocation</keyword>
<dbReference type="eggNOG" id="ENOG502T9WD">
    <property type="taxonomic scope" value="Eukaryota"/>
</dbReference>
<proteinExistence type="inferred from homology"/>
<accession>K0S4I7</accession>
<keyword evidence="14" id="KW-1185">Reference proteome</keyword>
<reference evidence="13 14" key="1">
    <citation type="journal article" date="2012" name="Genome Biol.">
        <title>Genome and low-iron response of an oceanic diatom adapted to chronic iron limitation.</title>
        <authorList>
            <person name="Lommer M."/>
            <person name="Specht M."/>
            <person name="Roy A.S."/>
            <person name="Kraemer L."/>
            <person name="Andreson R."/>
            <person name="Gutowska M.A."/>
            <person name="Wolf J."/>
            <person name="Bergner S.V."/>
            <person name="Schilhabel M.B."/>
            <person name="Klostermeier U.C."/>
            <person name="Beiko R.G."/>
            <person name="Rosenstiel P."/>
            <person name="Hippler M."/>
            <person name="Laroche J."/>
        </authorList>
    </citation>
    <scope>NUCLEOTIDE SEQUENCE [LARGE SCALE GENOMIC DNA]</scope>
    <source>
        <strain evidence="13 14">CCMP1005</strain>
    </source>
</reference>
<comment type="caution">
    <text evidence="13">The sequence shown here is derived from an EMBL/GenBank/DDBJ whole genome shotgun (WGS) entry which is preliminary data.</text>
</comment>
<sequence length="73" mass="8333">MLKIIWVILSFVLISLIFLRTPQNQGLASFSSKSDLLGSPSSAEQFLNNLTVLLMISYFSFAIFFKYYKLGFL</sequence>
<dbReference type="GO" id="GO:0015450">
    <property type="term" value="F:protein-transporting ATPase activity"/>
    <property type="evidence" value="ECO:0007669"/>
    <property type="project" value="InterPro"/>
</dbReference>
<feature type="transmembrane region" description="Helical" evidence="12">
    <location>
        <begin position="46"/>
        <end position="68"/>
    </location>
</feature>
<dbReference type="InterPro" id="IPR004692">
    <property type="entry name" value="SecG"/>
</dbReference>
<evidence type="ECO:0000256" key="10">
    <source>
        <dbReference type="ARBA" id="ARBA00023136"/>
    </source>
</evidence>
<evidence type="ECO:0000256" key="3">
    <source>
        <dbReference type="ARBA" id="ARBA00013657"/>
    </source>
</evidence>
<evidence type="ECO:0000313" key="14">
    <source>
        <dbReference type="Proteomes" id="UP000266841"/>
    </source>
</evidence>
<name>K0S4I7_THAOC</name>
<evidence type="ECO:0000256" key="11">
    <source>
        <dbReference type="ARBA" id="ARBA00025638"/>
    </source>
</evidence>
<evidence type="ECO:0000256" key="5">
    <source>
        <dbReference type="ARBA" id="ARBA00022448"/>
    </source>
</evidence>
<organism evidence="13 14">
    <name type="scientific">Thalassiosira oceanica</name>
    <name type="common">Marine diatom</name>
    <dbReference type="NCBI Taxonomy" id="159749"/>
    <lineage>
        <taxon>Eukaryota</taxon>
        <taxon>Sar</taxon>
        <taxon>Stramenopiles</taxon>
        <taxon>Ochrophyta</taxon>
        <taxon>Bacillariophyta</taxon>
        <taxon>Coscinodiscophyceae</taxon>
        <taxon>Thalassiosirophycidae</taxon>
        <taxon>Thalassiosirales</taxon>
        <taxon>Thalassiosiraceae</taxon>
        <taxon>Thalassiosira</taxon>
    </lineage>
</organism>
<evidence type="ECO:0000256" key="8">
    <source>
        <dbReference type="ARBA" id="ARBA00022989"/>
    </source>
</evidence>
<evidence type="ECO:0000313" key="13">
    <source>
        <dbReference type="EMBL" id="EJK55846.1"/>
    </source>
</evidence>
<comment type="similarity">
    <text evidence="2">Belongs to the SecG family.</text>
</comment>
<comment type="subcellular location">
    <subcellularLocation>
        <location evidence="1">Membrane</location>
        <topology evidence="1">Multi-pass membrane protein</topology>
    </subcellularLocation>
</comment>
<dbReference type="Proteomes" id="UP000266841">
    <property type="component" value="Unassembled WGS sequence"/>
</dbReference>
<evidence type="ECO:0000256" key="1">
    <source>
        <dbReference type="ARBA" id="ARBA00004141"/>
    </source>
</evidence>
<evidence type="ECO:0000256" key="12">
    <source>
        <dbReference type="SAM" id="Phobius"/>
    </source>
</evidence>
<evidence type="ECO:0000256" key="6">
    <source>
        <dbReference type="ARBA" id="ARBA00022692"/>
    </source>
</evidence>
<keyword evidence="10 12" id="KW-0472">Membrane</keyword>
<dbReference type="EMBL" id="AGNL01033068">
    <property type="protein sequence ID" value="EJK55846.1"/>
    <property type="molecule type" value="Genomic_DNA"/>
</dbReference>
<evidence type="ECO:0000256" key="7">
    <source>
        <dbReference type="ARBA" id="ARBA00022927"/>
    </source>
</evidence>